<dbReference type="SUPFAM" id="SSF52540">
    <property type="entry name" value="P-loop containing nucleoside triphosphate hydrolases"/>
    <property type="match status" value="1"/>
</dbReference>
<dbReference type="PROSITE" id="PS50893">
    <property type="entry name" value="ABC_TRANSPORTER_2"/>
    <property type="match status" value="1"/>
</dbReference>
<dbReference type="Proteomes" id="UP000604046">
    <property type="component" value="Unassembled WGS sequence"/>
</dbReference>
<evidence type="ECO:0000259" key="9">
    <source>
        <dbReference type="PROSITE" id="PS50893"/>
    </source>
</evidence>
<feature type="transmembrane region" description="Helical" evidence="8">
    <location>
        <begin position="437"/>
        <end position="458"/>
    </location>
</feature>
<comment type="caution">
    <text evidence="10">The sequence shown here is derived from an EMBL/GenBank/DDBJ whole genome shotgun (WGS) entry which is preliminary data.</text>
</comment>
<keyword evidence="5" id="KW-0067">ATP-binding</keyword>
<dbReference type="Pfam" id="PF00005">
    <property type="entry name" value="ABC_tran"/>
    <property type="match status" value="1"/>
</dbReference>
<dbReference type="InterPro" id="IPR013525">
    <property type="entry name" value="ABC2_TM"/>
</dbReference>
<keyword evidence="6 8" id="KW-1133">Transmembrane helix</keyword>
<evidence type="ECO:0000256" key="5">
    <source>
        <dbReference type="ARBA" id="ARBA00022840"/>
    </source>
</evidence>
<name>A0A812IEU4_9DINO</name>
<evidence type="ECO:0000256" key="6">
    <source>
        <dbReference type="ARBA" id="ARBA00022989"/>
    </source>
</evidence>
<sequence length="481" mass="51881">MGELCALMGPSGAGKTSLLNVLAGRIRTNRRQRVDGDITLDGQPITGANLRKRVAYVMQQDILCPTQTVRESLMFSANLRLPRSFSAKEKGGMVDQMITELGLAHLAAKCANTYIGRPAARERGSVCPLSELAGDDLIRGISGGEKKRTCVAIELIVQPKLVFLDEPTTGLDSFAAQTVIQKLRTLSSREGCNVLCTIHQPSSEVFHLFNKVMLIHSGAGQPCPAEYNLADHVMFLLQRESESSLQLIQSSFTSKSQESEDDEPVTTVTRLPRTRVLGLGGSVGVEGGIGEKSRIIAKGKTAGFCWQLWALTKREAQGVWRNVPGLIASLVMPALLNVLFALIFFQVGDVTASGYTAMAHFGGLFQVAIGGIFGIAQPLLLRFPLDRGIFLREYATQTYGAVPYFLSKTLVELPQSLLNATISWASTYWIMGLHGNFLFFVLIFWLTGTAAASTALLVGSLATNAEAAFIVALHGCGVVGL</sequence>
<organism evidence="10 11">
    <name type="scientific">Symbiodinium natans</name>
    <dbReference type="NCBI Taxonomy" id="878477"/>
    <lineage>
        <taxon>Eukaryota</taxon>
        <taxon>Sar</taxon>
        <taxon>Alveolata</taxon>
        <taxon>Dinophyceae</taxon>
        <taxon>Suessiales</taxon>
        <taxon>Symbiodiniaceae</taxon>
        <taxon>Symbiodinium</taxon>
    </lineage>
</organism>
<keyword evidence="11" id="KW-1185">Reference proteome</keyword>
<evidence type="ECO:0000313" key="11">
    <source>
        <dbReference type="Proteomes" id="UP000604046"/>
    </source>
</evidence>
<reference evidence="10" key="1">
    <citation type="submission" date="2021-02" db="EMBL/GenBank/DDBJ databases">
        <authorList>
            <person name="Dougan E. K."/>
            <person name="Rhodes N."/>
            <person name="Thang M."/>
            <person name="Chan C."/>
        </authorList>
    </citation>
    <scope>NUCLEOTIDE SEQUENCE</scope>
</reference>
<evidence type="ECO:0000256" key="8">
    <source>
        <dbReference type="SAM" id="Phobius"/>
    </source>
</evidence>
<evidence type="ECO:0000256" key="4">
    <source>
        <dbReference type="ARBA" id="ARBA00022741"/>
    </source>
</evidence>
<dbReference type="AlphaFoldDB" id="A0A812IEU4"/>
<evidence type="ECO:0000313" key="10">
    <source>
        <dbReference type="EMBL" id="CAE7035873.1"/>
    </source>
</evidence>
<dbReference type="GO" id="GO:0016887">
    <property type="term" value="F:ATP hydrolysis activity"/>
    <property type="evidence" value="ECO:0007669"/>
    <property type="project" value="InterPro"/>
</dbReference>
<feature type="transmembrane region" description="Helical" evidence="8">
    <location>
        <begin position="357"/>
        <end position="381"/>
    </location>
</feature>
<evidence type="ECO:0000256" key="2">
    <source>
        <dbReference type="ARBA" id="ARBA00022448"/>
    </source>
</evidence>
<feature type="transmembrane region" description="Helical" evidence="8">
    <location>
        <begin position="323"/>
        <end position="345"/>
    </location>
</feature>
<dbReference type="OrthoDB" id="184675at2759"/>
<keyword evidence="4" id="KW-0547">Nucleotide-binding</keyword>
<accession>A0A812IEU4</accession>
<dbReference type="SMART" id="SM00382">
    <property type="entry name" value="AAA"/>
    <property type="match status" value="1"/>
</dbReference>
<evidence type="ECO:0000256" key="7">
    <source>
        <dbReference type="ARBA" id="ARBA00023136"/>
    </source>
</evidence>
<keyword evidence="7 8" id="KW-0472">Membrane</keyword>
<dbReference type="EMBL" id="CAJNDS010000267">
    <property type="protein sequence ID" value="CAE7035873.1"/>
    <property type="molecule type" value="Genomic_DNA"/>
</dbReference>
<dbReference type="Pfam" id="PF01061">
    <property type="entry name" value="ABC2_membrane"/>
    <property type="match status" value="1"/>
</dbReference>
<evidence type="ECO:0000256" key="3">
    <source>
        <dbReference type="ARBA" id="ARBA00022692"/>
    </source>
</evidence>
<keyword evidence="2" id="KW-0813">Transport</keyword>
<gene>
    <name evidence="10" type="primary">ABCG11</name>
    <name evidence="10" type="ORF">SNAT2548_LOCUS4345</name>
</gene>
<dbReference type="PANTHER" id="PTHR48041">
    <property type="entry name" value="ABC TRANSPORTER G FAMILY MEMBER 28"/>
    <property type="match status" value="1"/>
</dbReference>
<dbReference type="Gene3D" id="3.40.50.300">
    <property type="entry name" value="P-loop containing nucleotide triphosphate hydrolases"/>
    <property type="match status" value="1"/>
</dbReference>
<dbReference type="GO" id="GO:0005524">
    <property type="term" value="F:ATP binding"/>
    <property type="evidence" value="ECO:0007669"/>
    <property type="project" value="UniProtKB-KW"/>
</dbReference>
<dbReference type="InterPro" id="IPR027417">
    <property type="entry name" value="P-loop_NTPase"/>
</dbReference>
<evidence type="ECO:0000256" key="1">
    <source>
        <dbReference type="ARBA" id="ARBA00004141"/>
    </source>
</evidence>
<dbReference type="InterPro" id="IPR003439">
    <property type="entry name" value="ABC_transporter-like_ATP-bd"/>
</dbReference>
<comment type="subcellular location">
    <subcellularLocation>
        <location evidence="1">Membrane</location>
        <topology evidence="1">Multi-pass membrane protein</topology>
    </subcellularLocation>
</comment>
<proteinExistence type="predicted"/>
<dbReference type="GO" id="GO:0140359">
    <property type="term" value="F:ABC-type transporter activity"/>
    <property type="evidence" value="ECO:0007669"/>
    <property type="project" value="InterPro"/>
</dbReference>
<dbReference type="PANTHER" id="PTHR48041:SF139">
    <property type="entry name" value="PROTEIN SCARLET"/>
    <property type="match status" value="1"/>
</dbReference>
<dbReference type="GO" id="GO:0016020">
    <property type="term" value="C:membrane"/>
    <property type="evidence" value="ECO:0007669"/>
    <property type="project" value="UniProtKB-SubCell"/>
</dbReference>
<dbReference type="InterPro" id="IPR050352">
    <property type="entry name" value="ABCG_transporters"/>
</dbReference>
<keyword evidence="3 8" id="KW-0812">Transmembrane</keyword>
<dbReference type="InterPro" id="IPR003593">
    <property type="entry name" value="AAA+_ATPase"/>
</dbReference>
<protein>
    <submittedName>
        <fullName evidence="10">ABCG11 protein</fullName>
    </submittedName>
</protein>
<feature type="domain" description="ABC transporter" evidence="9">
    <location>
        <begin position="1"/>
        <end position="242"/>
    </location>
</feature>